<organism evidence="2 3">
    <name type="scientific">Stylosanthes scabra</name>
    <dbReference type="NCBI Taxonomy" id="79078"/>
    <lineage>
        <taxon>Eukaryota</taxon>
        <taxon>Viridiplantae</taxon>
        <taxon>Streptophyta</taxon>
        <taxon>Embryophyta</taxon>
        <taxon>Tracheophyta</taxon>
        <taxon>Spermatophyta</taxon>
        <taxon>Magnoliopsida</taxon>
        <taxon>eudicotyledons</taxon>
        <taxon>Gunneridae</taxon>
        <taxon>Pentapetalae</taxon>
        <taxon>rosids</taxon>
        <taxon>fabids</taxon>
        <taxon>Fabales</taxon>
        <taxon>Fabaceae</taxon>
        <taxon>Papilionoideae</taxon>
        <taxon>50 kb inversion clade</taxon>
        <taxon>dalbergioids sensu lato</taxon>
        <taxon>Dalbergieae</taxon>
        <taxon>Pterocarpus clade</taxon>
        <taxon>Stylosanthes</taxon>
    </lineage>
</organism>
<reference evidence="2 3" key="1">
    <citation type="journal article" date="2023" name="Plants (Basel)">
        <title>Bridging the Gap: Combining Genomics and Transcriptomics Approaches to Understand Stylosanthes scabra, an Orphan Legume from the Brazilian Caatinga.</title>
        <authorList>
            <person name="Ferreira-Neto J.R.C."/>
            <person name="da Silva M.D."/>
            <person name="Binneck E."/>
            <person name="de Melo N.F."/>
            <person name="da Silva R.H."/>
            <person name="de Melo A.L.T.M."/>
            <person name="Pandolfi V."/>
            <person name="Bustamante F.O."/>
            <person name="Brasileiro-Vidal A.C."/>
            <person name="Benko-Iseppon A.M."/>
        </authorList>
    </citation>
    <scope>NUCLEOTIDE SEQUENCE [LARGE SCALE GENOMIC DNA]</scope>
    <source>
        <tissue evidence="2">Leaves</tissue>
    </source>
</reference>
<sequence length="197" mass="21189">KKGFRAITGAASGRRREKREESGEWGFMLRHGALNSAAQLLVLLGASNNALYRVTINEITSLCSKLEVAGGKESWAEGPRVEESVRDPVVAKTKGAPCSRSVGGKKRKCTRCQKTGHIKTRCTEGNVCAEGKGVGDKESVGAKVEPFLGTQQSRTIDIKSAMKGIQIGVVLQLLKALQKRLIGKRVTTEPDSTIGLR</sequence>
<evidence type="ECO:0000256" key="1">
    <source>
        <dbReference type="SAM" id="MobiDB-lite"/>
    </source>
</evidence>
<feature type="non-terminal residue" evidence="2">
    <location>
        <position position="1"/>
    </location>
</feature>
<dbReference type="EMBL" id="JASCZI010031992">
    <property type="protein sequence ID" value="MED6127735.1"/>
    <property type="molecule type" value="Genomic_DNA"/>
</dbReference>
<dbReference type="Proteomes" id="UP001341840">
    <property type="component" value="Unassembled WGS sequence"/>
</dbReference>
<gene>
    <name evidence="2" type="ORF">PIB30_090924</name>
</gene>
<proteinExistence type="predicted"/>
<evidence type="ECO:0008006" key="4">
    <source>
        <dbReference type="Google" id="ProtNLM"/>
    </source>
</evidence>
<feature type="region of interest" description="Disordered" evidence="1">
    <location>
        <begin position="1"/>
        <end position="22"/>
    </location>
</feature>
<name>A0ABU6RUN3_9FABA</name>
<evidence type="ECO:0000313" key="2">
    <source>
        <dbReference type="EMBL" id="MED6127735.1"/>
    </source>
</evidence>
<evidence type="ECO:0000313" key="3">
    <source>
        <dbReference type="Proteomes" id="UP001341840"/>
    </source>
</evidence>
<comment type="caution">
    <text evidence="2">The sequence shown here is derived from an EMBL/GenBank/DDBJ whole genome shotgun (WGS) entry which is preliminary data.</text>
</comment>
<accession>A0ABU6RUN3</accession>
<keyword evidence="3" id="KW-1185">Reference proteome</keyword>
<protein>
    <recommendedName>
        <fullName evidence="4">CCHC-type domain-containing protein</fullName>
    </recommendedName>
</protein>